<sequence>MNTKQKATIEKLNILLNKITLVSDNVDYLSYQCLDISKNISAYDCYIMMTYKQPKWLEILFRIRDFLGRIVGIRPIKGFDKLDEKEPEIGSLVHFFTVLEKAEDTLTLNVRDSHLDVCVYLRVVDNNDKNKLYLITSVKNHNFVGKLYMLPVSIIHPYIVTNLFKNINIDKS</sequence>
<dbReference type="InterPro" id="IPR021295">
    <property type="entry name" value="DUF2867"/>
</dbReference>
<name>A0A0A7S7J0_FRIPE</name>
<evidence type="ECO:0000313" key="2">
    <source>
        <dbReference type="Proteomes" id="UP000030901"/>
    </source>
</evidence>
<dbReference type="EMBL" id="CP009056">
    <property type="protein sequence ID" value="AJA45251.1"/>
    <property type="molecule type" value="Genomic_DNA"/>
</dbReference>
<reference evidence="1 2" key="1">
    <citation type="journal article" date="2014" name="Appl. Environ. Microbiol.">
        <title>Gut symbionts from distinct hosts exhibit genotoxic activity via divergent colibactin biosynthetic pathways.</title>
        <authorList>
            <person name="Engel P."/>
            <person name="Vizcaino M.I."/>
            <person name="Crawford J.M."/>
        </authorList>
    </citation>
    <scope>NUCLEOTIDE SEQUENCE [LARGE SCALE GENOMIC DNA]</scope>
    <source>
        <strain evidence="1 2">PEB0191</strain>
    </source>
</reference>
<dbReference type="RefSeq" id="WP_052236851.1">
    <property type="nucleotide sequence ID" value="NZ_CP009056.1"/>
</dbReference>
<evidence type="ECO:0000313" key="1">
    <source>
        <dbReference type="EMBL" id="AJA45251.1"/>
    </source>
</evidence>
<evidence type="ECO:0008006" key="3">
    <source>
        <dbReference type="Google" id="ProtNLM"/>
    </source>
</evidence>
<dbReference type="HOGENOM" id="CLU_116730_2_1_6"/>
<dbReference type="OrthoDB" id="7058586at2"/>
<proteinExistence type="predicted"/>
<dbReference type="Pfam" id="PF11066">
    <property type="entry name" value="DUF2867"/>
    <property type="match status" value="1"/>
</dbReference>
<dbReference type="AlphaFoldDB" id="A0A0A7S7J0"/>
<dbReference type="STRING" id="1267021.FPB0191_01432"/>
<gene>
    <name evidence="1" type="ORF">FPB0191_01432</name>
</gene>
<dbReference type="KEGG" id="fpp:FPB0191_01432"/>
<protein>
    <recommendedName>
        <fullName evidence="3">DUF2867 domain-containing protein</fullName>
    </recommendedName>
</protein>
<keyword evidence="2" id="KW-1185">Reference proteome</keyword>
<dbReference type="Proteomes" id="UP000030901">
    <property type="component" value="Chromosome"/>
</dbReference>
<organism evidence="1 2">
    <name type="scientific">Frischella perrara</name>
    <dbReference type="NCBI Taxonomy" id="1267021"/>
    <lineage>
        <taxon>Bacteria</taxon>
        <taxon>Pseudomonadati</taxon>
        <taxon>Pseudomonadota</taxon>
        <taxon>Gammaproteobacteria</taxon>
        <taxon>Orbales</taxon>
        <taxon>Orbaceae</taxon>
        <taxon>Frischella</taxon>
    </lineage>
</organism>
<accession>A0A0A7S7J0</accession>